<protein>
    <recommendedName>
        <fullName evidence="7">Peptidyl-tRNA hydrolase</fullName>
    </recommendedName>
</protein>
<dbReference type="AlphaFoldDB" id="A0AAV7TCZ3"/>
<gene>
    <name evidence="5" type="ORF">NDU88_006097</name>
</gene>
<dbReference type="GO" id="GO:0000049">
    <property type="term" value="F:tRNA binding"/>
    <property type="evidence" value="ECO:0007669"/>
    <property type="project" value="UniProtKB-KW"/>
</dbReference>
<dbReference type="PANTHER" id="PTHR17224">
    <property type="entry name" value="PEPTIDYL-TRNA HYDROLASE"/>
    <property type="match status" value="1"/>
</dbReference>
<sequence length="153" mass="16886">MVMATLGHTRLVLLKPRRLMNVNGESVASAAERFGLGPEDIYLLHDELDKPLGKVSLKLVGSARVHNGVCSCIESLHSNDMVRLQVGIGWPQGRTSVEHQTLEVFSSAEREVLPQVLEQGVELVVQHIQKRDQSTLSEGSPRADTWLPWTPSS</sequence>
<keyword evidence="2" id="KW-0378">Hydrolase</keyword>
<evidence type="ECO:0000256" key="4">
    <source>
        <dbReference type="SAM" id="MobiDB-lite"/>
    </source>
</evidence>
<accession>A0AAV7TCZ3</accession>
<keyword evidence="1" id="KW-0820">tRNA-binding</keyword>
<feature type="region of interest" description="Disordered" evidence="4">
    <location>
        <begin position="132"/>
        <end position="153"/>
    </location>
</feature>
<keyword evidence="3" id="KW-0694">RNA-binding</keyword>
<keyword evidence="6" id="KW-1185">Reference proteome</keyword>
<evidence type="ECO:0000256" key="3">
    <source>
        <dbReference type="ARBA" id="ARBA00022884"/>
    </source>
</evidence>
<dbReference type="Gene3D" id="3.40.50.1470">
    <property type="entry name" value="Peptidyl-tRNA hydrolase"/>
    <property type="match status" value="1"/>
</dbReference>
<comment type="caution">
    <text evidence="5">The sequence shown here is derived from an EMBL/GenBank/DDBJ whole genome shotgun (WGS) entry which is preliminary data.</text>
</comment>
<dbReference type="InterPro" id="IPR001328">
    <property type="entry name" value="Pept_tRNA_hydro"/>
</dbReference>
<dbReference type="GO" id="GO:0004045">
    <property type="term" value="F:peptidyl-tRNA hydrolase activity"/>
    <property type="evidence" value="ECO:0007669"/>
    <property type="project" value="InterPro"/>
</dbReference>
<evidence type="ECO:0000256" key="1">
    <source>
        <dbReference type="ARBA" id="ARBA00022555"/>
    </source>
</evidence>
<evidence type="ECO:0008006" key="7">
    <source>
        <dbReference type="Google" id="ProtNLM"/>
    </source>
</evidence>
<dbReference type="InterPro" id="IPR036416">
    <property type="entry name" value="Pept_tRNA_hydro_sf"/>
</dbReference>
<dbReference type="SUPFAM" id="SSF53178">
    <property type="entry name" value="Peptidyl-tRNA hydrolase-like"/>
    <property type="match status" value="1"/>
</dbReference>
<dbReference type="PANTHER" id="PTHR17224:SF1">
    <property type="entry name" value="PEPTIDYL-TRNA HYDROLASE"/>
    <property type="match status" value="1"/>
</dbReference>
<dbReference type="Pfam" id="PF01195">
    <property type="entry name" value="Pept_tRNA_hydro"/>
    <property type="match status" value="1"/>
</dbReference>
<proteinExistence type="predicted"/>
<dbReference type="EMBL" id="JANPWB010000007">
    <property type="protein sequence ID" value="KAJ1174275.1"/>
    <property type="molecule type" value="Genomic_DNA"/>
</dbReference>
<evidence type="ECO:0000313" key="5">
    <source>
        <dbReference type="EMBL" id="KAJ1174275.1"/>
    </source>
</evidence>
<evidence type="ECO:0000313" key="6">
    <source>
        <dbReference type="Proteomes" id="UP001066276"/>
    </source>
</evidence>
<reference evidence="5" key="1">
    <citation type="journal article" date="2022" name="bioRxiv">
        <title>Sequencing and chromosome-scale assembly of the giantPleurodeles waltlgenome.</title>
        <authorList>
            <person name="Brown T."/>
            <person name="Elewa A."/>
            <person name="Iarovenko S."/>
            <person name="Subramanian E."/>
            <person name="Araus A.J."/>
            <person name="Petzold A."/>
            <person name="Susuki M."/>
            <person name="Suzuki K.-i.T."/>
            <person name="Hayashi T."/>
            <person name="Toyoda A."/>
            <person name="Oliveira C."/>
            <person name="Osipova E."/>
            <person name="Leigh N.D."/>
            <person name="Simon A."/>
            <person name="Yun M.H."/>
        </authorList>
    </citation>
    <scope>NUCLEOTIDE SEQUENCE</scope>
    <source>
        <strain evidence="5">20211129_DDA</strain>
        <tissue evidence="5">Liver</tissue>
    </source>
</reference>
<name>A0AAV7TCZ3_PLEWA</name>
<organism evidence="5 6">
    <name type="scientific">Pleurodeles waltl</name>
    <name type="common">Iberian ribbed newt</name>
    <dbReference type="NCBI Taxonomy" id="8319"/>
    <lineage>
        <taxon>Eukaryota</taxon>
        <taxon>Metazoa</taxon>
        <taxon>Chordata</taxon>
        <taxon>Craniata</taxon>
        <taxon>Vertebrata</taxon>
        <taxon>Euteleostomi</taxon>
        <taxon>Amphibia</taxon>
        <taxon>Batrachia</taxon>
        <taxon>Caudata</taxon>
        <taxon>Salamandroidea</taxon>
        <taxon>Salamandridae</taxon>
        <taxon>Pleurodelinae</taxon>
        <taxon>Pleurodeles</taxon>
    </lineage>
</organism>
<evidence type="ECO:0000256" key="2">
    <source>
        <dbReference type="ARBA" id="ARBA00022801"/>
    </source>
</evidence>
<dbReference type="Proteomes" id="UP001066276">
    <property type="component" value="Chromosome 4_1"/>
</dbReference>